<evidence type="ECO:0000313" key="2">
    <source>
        <dbReference type="EMBL" id="GKZ20895.1"/>
    </source>
</evidence>
<sequence>MLHLPRHFNHPRGAKLVRESLAPPKGHVLVKIESSKVKPSPKSPCISSCNYLASYTQLDRGDSSILIPGRPPLWTPPRKVLKLQDAPAPPKLRVPKAPKEQPYPWEASFEAIRRQNPGYNFQRTDIVTCAAILRSLFDFIRGISADIRFIMERMGKTVVFIRREVPPPILLPEAHNFDADFVKKYTKWEDEAAKCKSNQRIIQYNFGGIHMVVRSESDAYIRDQKMDSEGGTESTKHKANIDSPTEGIGGLWVYEGGEPVAQNQILETNVRSMYNDVGNLRRIDMTTIFPRLWASQIPNLAVGYHKKGVMKSLRVSDMKEELLKWERDNEYHLSRLAHLLNDLTGHARASPARLEVCRDGHGALEICQLAPRDAPKAVSPEMKLYFDNLRKSGNGSATGARRPPSKIK</sequence>
<dbReference type="PANTHER" id="PTHR35179">
    <property type="entry name" value="PROTEIN CBG02620"/>
    <property type="match status" value="1"/>
</dbReference>
<comment type="caution">
    <text evidence="2">The sequence shown here is derived from an EMBL/GenBank/DDBJ whole genome shotgun (WGS) entry which is preliminary data.</text>
</comment>
<name>A0A9W5YNY7_9EURO</name>
<dbReference type="AlphaFoldDB" id="A0A9W5YNY7"/>
<dbReference type="EMBL" id="BROQ01000033">
    <property type="protein sequence ID" value="GKZ20895.1"/>
    <property type="molecule type" value="Genomic_DNA"/>
</dbReference>
<organism evidence="2 3">
    <name type="scientific">Aspergillus brasiliensis</name>
    <dbReference type="NCBI Taxonomy" id="319629"/>
    <lineage>
        <taxon>Eukaryota</taxon>
        <taxon>Fungi</taxon>
        <taxon>Dikarya</taxon>
        <taxon>Ascomycota</taxon>
        <taxon>Pezizomycotina</taxon>
        <taxon>Eurotiomycetes</taxon>
        <taxon>Eurotiomycetidae</taxon>
        <taxon>Eurotiales</taxon>
        <taxon>Aspergillaceae</taxon>
        <taxon>Aspergillus</taxon>
        <taxon>Aspergillus subgen. Circumdati</taxon>
    </lineage>
</organism>
<accession>A0A9W5YNY7</accession>
<dbReference type="Proteomes" id="UP001143548">
    <property type="component" value="Unassembled WGS sequence"/>
</dbReference>
<dbReference type="PANTHER" id="PTHR35179:SF2">
    <property type="entry name" value="START DOMAIN-CONTAINING PROTEIN"/>
    <property type="match status" value="1"/>
</dbReference>
<proteinExistence type="predicted"/>
<feature type="region of interest" description="Disordered" evidence="1">
    <location>
        <begin position="389"/>
        <end position="408"/>
    </location>
</feature>
<reference evidence="2" key="1">
    <citation type="submission" date="2022-07" db="EMBL/GenBank/DDBJ databases">
        <title>Taxonomy of Aspergillus series Nigri: significant species reduction supported by multi-species coalescent approaches.</title>
        <authorList>
            <person name="Bian C."/>
            <person name="Kusuya Y."/>
            <person name="Sklenar F."/>
            <person name="D'hooge E."/>
            <person name="Yaguchi T."/>
            <person name="Takahashi H."/>
            <person name="Hubka V."/>
        </authorList>
    </citation>
    <scope>NUCLEOTIDE SEQUENCE</scope>
    <source>
        <strain evidence="2">CBS 733.88</strain>
    </source>
</reference>
<evidence type="ECO:0000256" key="1">
    <source>
        <dbReference type="SAM" id="MobiDB-lite"/>
    </source>
</evidence>
<evidence type="ECO:0000313" key="3">
    <source>
        <dbReference type="Proteomes" id="UP001143548"/>
    </source>
</evidence>
<gene>
    <name evidence="2" type="ORF">AbraCBS73388_006526</name>
</gene>
<protein>
    <submittedName>
        <fullName evidence="2">Uncharacterized protein</fullName>
    </submittedName>
</protein>